<sequence>MKLTIKPPRKRSEIAKEIEELVAKHGIPKRELERLLLETGLQQFKTDGVTIRKCTSIN</sequence>
<dbReference type="Proteomes" id="UP001596472">
    <property type="component" value="Unassembled WGS sequence"/>
</dbReference>
<dbReference type="EMBL" id="JBHTBS010000001">
    <property type="protein sequence ID" value="MFC7335747.1"/>
    <property type="molecule type" value="Genomic_DNA"/>
</dbReference>
<protein>
    <recommendedName>
        <fullName evidence="3">CopG family transcriptional regulator</fullName>
    </recommendedName>
</protein>
<accession>A0ABW2L2N9</accession>
<keyword evidence="2" id="KW-1185">Reference proteome</keyword>
<proteinExistence type="predicted"/>
<dbReference type="RefSeq" id="WP_379708172.1">
    <property type="nucleotide sequence ID" value="NZ_JBHTBS010000001.1"/>
</dbReference>
<organism evidence="1 2">
    <name type="scientific">Haloferula chungangensis</name>
    <dbReference type="NCBI Taxonomy" id="1048331"/>
    <lineage>
        <taxon>Bacteria</taxon>
        <taxon>Pseudomonadati</taxon>
        <taxon>Verrucomicrobiota</taxon>
        <taxon>Verrucomicrobiia</taxon>
        <taxon>Verrucomicrobiales</taxon>
        <taxon>Verrucomicrobiaceae</taxon>
        <taxon>Haloferula</taxon>
    </lineage>
</organism>
<comment type="caution">
    <text evidence="1">The sequence shown here is derived from an EMBL/GenBank/DDBJ whole genome shotgun (WGS) entry which is preliminary data.</text>
</comment>
<gene>
    <name evidence="1" type="ORF">ACFQY0_01055</name>
</gene>
<evidence type="ECO:0008006" key="3">
    <source>
        <dbReference type="Google" id="ProtNLM"/>
    </source>
</evidence>
<evidence type="ECO:0000313" key="1">
    <source>
        <dbReference type="EMBL" id="MFC7335747.1"/>
    </source>
</evidence>
<reference evidence="2" key="1">
    <citation type="journal article" date="2019" name="Int. J. Syst. Evol. Microbiol.">
        <title>The Global Catalogue of Microorganisms (GCM) 10K type strain sequencing project: providing services to taxonomists for standard genome sequencing and annotation.</title>
        <authorList>
            <consortium name="The Broad Institute Genomics Platform"/>
            <consortium name="The Broad Institute Genome Sequencing Center for Infectious Disease"/>
            <person name="Wu L."/>
            <person name="Ma J."/>
        </authorList>
    </citation>
    <scope>NUCLEOTIDE SEQUENCE [LARGE SCALE GENOMIC DNA]</scope>
    <source>
        <strain evidence="2">CGMCC 4.1467</strain>
    </source>
</reference>
<evidence type="ECO:0000313" key="2">
    <source>
        <dbReference type="Proteomes" id="UP001596472"/>
    </source>
</evidence>
<name>A0ABW2L2N9_9BACT</name>